<feature type="chain" id="PRO_5042524933" description="DUF6598 domain-containing protein" evidence="2">
    <location>
        <begin position="21"/>
        <end position="605"/>
    </location>
</feature>
<evidence type="ECO:0000313" key="4">
    <source>
        <dbReference type="EMBL" id="KAK2590680.1"/>
    </source>
</evidence>
<dbReference type="PANTHER" id="PTHR33065">
    <property type="entry name" value="OS07G0486400 PROTEIN"/>
    <property type="match status" value="1"/>
</dbReference>
<evidence type="ECO:0000313" key="5">
    <source>
        <dbReference type="Proteomes" id="UP001251528"/>
    </source>
</evidence>
<evidence type="ECO:0000256" key="2">
    <source>
        <dbReference type="SAM" id="SignalP"/>
    </source>
</evidence>
<name>A0AAJ0CD22_9HYPO</name>
<dbReference type="InterPro" id="IPR046533">
    <property type="entry name" value="DUF6598"/>
</dbReference>
<keyword evidence="5" id="KW-1185">Reference proteome</keyword>
<gene>
    <name evidence="4" type="ORF">QQS21_011640</name>
</gene>
<feature type="region of interest" description="Disordered" evidence="1">
    <location>
        <begin position="58"/>
        <end position="86"/>
    </location>
</feature>
<protein>
    <recommendedName>
        <fullName evidence="3">DUF6598 domain-containing protein</fullName>
    </recommendedName>
</protein>
<organism evidence="4 5">
    <name type="scientific">Conoideocrella luteorostrata</name>
    <dbReference type="NCBI Taxonomy" id="1105319"/>
    <lineage>
        <taxon>Eukaryota</taxon>
        <taxon>Fungi</taxon>
        <taxon>Dikarya</taxon>
        <taxon>Ascomycota</taxon>
        <taxon>Pezizomycotina</taxon>
        <taxon>Sordariomycetes</taxon>
        <taxon>Hypocreomycetidae</taxon>
        <taxon>Hypocreales</taxon>
        <taxon>Clavicipitaceae</taxon>
        <taxon>Conoideocrella</taxon>
    </lineage>
</organism>
<keyword evidence="2" id="KW-0732">Signal</keyword>
<dbReference type="Pfam" id="PF20241">
    <property type="entry name" value="DUF6598"/>
    <property type="match status" value="1"/>
</dbReference>
<dbReference type="EMBL" id="JASWJB010000409">
    <property type="protein sequence ID" value="KAK2590680.1"/>
    <property type="molecule type" value="Genomic_DNA"/>
</dbReference>
<feature type="signal peptide" evidence="2">
    <location>
        <begin position="1"/>
        <end position="20"/>
    </location>
</feature>
<proteinExistence type="predicted"/>
<accession>A0AAJ0CD22</accession>
<sequence>MYKVSIWVLFSSLLHQQVTSGKISLTNNATKPTKMLEITRAGVVDSLVSTEASVATINPATGGRNPSIKVSPRQSTPNPPTSSEDLRSLQSWMESNNDRADCFFVTTARLLGTSVEDISCRAGIPVPEPGSGGVSLSTMVNALQTLGIRFRIFNIDEDMRSPGGGPVRNCPAHSSDVGLPSYLALAGRNIGRNVGIAYVRSDGSGHVVVGRNPGRPYARYLDYQASRDGANVAQEVNRARVHAIFSIDLRASTGDLISTHMDTIENNEAEAQREHGDTSEPMEVDDDILRRLIASDFAGLNCGVILAGVLKAYPRPKRSLGSSILNTRDDKRESDCEKARQRLQSGNACGGTIQRQGLHPMLEILQVHIDDIDGEDPGELYGTIKVTDTKGSRLIYNQDRGSAEDVSPNQNIFLMDPFPALVPDKSIFIDFDLKDKDTFPLNPDDEVSKGRIVANVSTPATVFDTIQSQPIKGQYGSATVKYVVLSDAAHASIEVVLIDGDGESTADVYGWITAKNKFRQYTLFETLMLQVAFLKPKDVILRRNGIVTSMDDTLVIEAHLMDYDRFSRDDEIANGSAEFRPQHQGSSTKSIKGKWGEIQITVTWS</sequence>
<dbReference type="PANTHER" id="PTHR33065:SF88">
    <property type="entry name" value="OS11G0104220 PROTEIN"/>
    <property type="match status" value="1"/>
</dbReference>
<reference evidence="4" key="1">
    <citation type="submission" date="2023-06" db="EMBL/GenBank/DDBJ databases">
        <title>Conoideocrella luteorostrata (Hypocreales: Clavicipitaceae), a potential biocontrol fungus for elongate hemlock scale in United States Christmas tree production areas.</title>
        <authorList>
            <person name="Barrett H."/>
            <person name="Lovett B."/>
            <person name="Macias A.M."/>
            <person name="Stajich J.E."/>
            <person name="Kasson M.T."/>
        </authorList>
    </citation>
    <scope>NUCLEOTIDE SEQUENCE</scope>
    <source>
        <strain evidence="4">ARSEF 14590</strain>
    </source>
</reference>
<evidence type="ECO:0000259" key="3">
    <source>
        <dbReference type="Pfam" id="PF20241"/>
    </source>
</evidence>
<dbReference type="AlphaFoldDB" id="A0AAJ0CD22"/>
<evidence type="ECO:0000256" key="1">
    <source>
        <dbReference type="SAM" id="MobiDB-lite"/>
    </source>
</evidence>
<comment type="caution">
    <text evidence="4">The sequence shown here is derived from an EMBL/GenBank/DDBJ whole genome shotgun (WGS) entry which is preliminary data.</text>
</comment>
<dbReference type="Proteomes" id="UP001251528">
    <property type="component" value="Unassembled WGS sequence"/>
</dbReference>
<feature type="domain" description="DUF6598" evidence="3">
    <location>
        <begin position="361"/>
        <end position="602"/>
    </location>
</feature>